<dbReference type="EMBL" id="QGNW01001183">
    <property type="protein sequence ID" value="RVW51365.1"/>
    <property type="molecule type" value="Genomic_DNA"/>
</dbReference>
<dbReference type="Gene3D" id="3.40.850.10">
    <property type="entry name" value="Kinesin motor domain"/>
    <property type="match status" value="1"/>
</dbReference>
<evidence type="ECO:0000256" key="6">
    <source>
        <dbReference type="ARBA" id="ARBA00023203"/>
    </source>
</evidence>
<dbReference type="Pfam" id="PF00063">
    <property type="entry name" value="Myosin_head"/>
    <property type="match status" value="1"/>
</dbReference>
<evidence type="ECO:0000256" key="8">
    <source>
        <dbReference type="SAM" id="Coils"/>
    </source>
</evidence>
<dbReference type="Pfam" id="PF00612">
    <property type="entry name" value="IQ"/>
    <property type="match status" value="2"/>
</dbReference>
<evidence type="ECO:0000256" key="7">
    <source>
        <dbReference type="PROSITE-ProRule" id="PRU00782"/>
    </source>
</evidence>
<name>A0A438EUJ2_VITVI</name>
<evidence type="ECO:0000256" key="3">
    <source>
        <dbReference type="ARBA" id="ARBA00022860"/>
    </source>
</evidence>
<dbReference type="GO" id="GO:0005524">
    <property type="term" value="F:ATP binding"/>
    <property type="evidence" value="ECO:0007669"/>
    <property type="project" value="UniProtKB-KW"/>
</dbReference>
<keyword evidence="1" id="KW-0547">Nucleotide-binding</keyword>
<feature type="domain" description="Myosin motor" evidence="10">
    <location>
        <begin position="1"/>
        <end position="250"/>
    </location>
</feature>
<evidence type="ECO:0000256" key="1">
    <source>
        <dbReference type="ARBA" id="ARBA00022741"/>
    </source>
</evidence>
<evidence type="ECO:0000313" key="11">
    <source>
        <dbReference type="EMBL" id="RVW51365.1"/>
    </source>
</evidence>
<keyword evidence="8" id="KW-0175">Coiled coil</keyword>
<protein>
    <submittedName>
        <fullName evidence="11">Myosin-1</fullName>
    </submittedName>
</protein>
<keyword evidence="5" id="KW-0505">Motor protein</keyword>
<dbReference type="PROSITE" id="PS50096">
    <property type="entry name" value="IQ"/>
    <property type="match status" value="1"/>
</dbReference>
<dbReference type="PROSITE" id="PS51456">
    <property type="entry name" value="MYOSIN_MOTOR"/>
    <property type="match status" value="1"/>
</dbReference>
<comment type="caution">
    <text evidence="7">Lacks conserved residue(s) required for the propagation of feature annotation.</text>
</comment>
<evidence type="ECO:0000256" key="9">
    <source>
        <dbReference type="SAM" id="MobiDB-lite"/>
    </source>
</evidence>
<dbReference type="InterPro" id="IPR036961">
    <property type="entry name" value="Kinesin_motor_dom_sf"/>
</dbReference>
<dbReference type="GO" id="GO:0005516">
    <property type="term" value="F:calmodulin binding"/>
    <property type="evidence" value="ECO:0007669"/>
    <property type="project" value="UniProtKB-KW"/>
</dbReference>
<dbReference type="GO" id="GO:0003774">
    <property type="term" value="F:cytoskeletal motor activity"/>
    <property type="evidence" value="ECO:0007669"/>
    <property type="project" value="InterPro"/>
</dbReference>
<keyword evidence="2" id="KW-0067">ATP-binding</keyword>
<evidence type="ECO:0000256" key="2">
    <source>
        <dbReference type="ARBA" id="ARBA00022840"/>
    </source>
</evidence>
<dbReference type="InterPro" id="IPR000048">
    <property type="entry name" value="IQ_motif_EF-hand-BS"/>
</dbReference>
<dbReference type="GO" id="GO:0016459">
    <property type="term" value="C:myosin complex"/>
    <property type="evidence" value="ECO:0007669"/>
    <property type="project" value="UniProtKB-KW"/>
</dbReference>
<feature type="coiled-coil region" evidence="8">
    <location>
        <begin position="410"/>
        <end position="458"/>
    </location>
</feature>
<dbReference type="InterPro" id="IPR001609">
    <property type="entry name" value="Myosin_head_motor_dom-like"/>
</dbReference>
<feature type="compositionally biased region" description="Basic and acidic residues" evidence="9">
    <location>
        <begin position="477"/>
        <end position="486"/>
    </location>
</feature>
<keyword evidence="3" id="KW-0112">Calmodulin-binding</keyword>
<comment type="similarity">
    <text evidence="7">Belongs to the TRAFAC class myosin-kinesin ATPase superfamily. Myosin family.</text>
</comment>
<dbReference type="Proteomes" id="UP000288805">
    <property type="component" value="Unassembled WGS sequence"/>
</dbReference>
<gene>
    <name evidence="11" type="primary">VIII-1_2</name>
    <name evidence="11" type="ORF">CK203_094726</name>
</gene>
<feature type="region of interest" description="Disordered" evidence="9">
    <location>
        <begin position="477"/>
        <end position="516"/>
    </location>
</feature>
<dbReference type="PANTHER" id="PTHR13140:SF780">
    <property type="entry name" value="MYOSIN-1"/>
    <property type="match status" value="1"/>
</dbReference>
<dbReference type="Gene3D" id="1.20.5.190">
    <property type="match status" value="1"/>
</dbReference>
<dbReference type="InterPro" id="IPR027417">
    <property type="entry name" value="P-loop_NTPase"/>
</dbReference>
<proteinExistence type="inferred from homology"/>
<evidence type="ECO:0000259" key="10">
    <source>
        <dbReference type="PROSITE" id="PS51456"/>
    </source>
</evidence>
<evidence type="ECO:0000313" key="12">
    <source>
        <dbReference type="Proteomes" id="UP000288805"/>
    </source>
</evidence>
<sequence length="615" mass="70133">MQKPLGLLSLLDEESTFPNGTDLTFANKLKQHLNSNSCFRGERGKAFSVCHYAGEVMYDTTGFLEKNRDLLHLDSIQLLSSCTCHLPQIFASNMLTQSEKPVVGPLYKSGGADSQKLSVATKFKGQLFQLMQRLETTTPHFIRCIKPNNFQSPGNYDQGLVLQQLRCCGVLEVVRISRSGFPTRMSHQKFARRYGFLLLEGVASQDPLSVSVAILHQFNILPEILVSLRIQETTLSMAFYVFKVASEVTKLVVISGILGEELRLFIVRGEKTRKEFAILLQRHRAAVVIQKQIRSRIGRKKFMSIYDASIVIQSVIRGWLVRRCSGDLGLLTVGGRKTLGLLPNGHQFESPQGHWKFTRSLTSGPRGISRGARLSKMRENRTLVPFNHETSPNSFRDKESDEVLVKSSFLAELQRRVLKAEAALREKEEENDILHQRLQQYENRWSEYELKMKSMEEVWQKQMRSLQSSLSIAKKSLAMDDSRRNSDASVNLTDDRDSSWDTGSNFRGQESNGMRPMSAGLTVISRMAEEFEQRSQVFGDDAKFLVEVKSGQTEASLNPDRELRRLKQMFEAWKKDYGSRLRETKVILQKLGNEEGSGDKARKKWWVRRNSSRFN</sequence>
<organism evidence="11 12">
    <name type="scientific">Vitis vinifera</name>
    <name type="common">Grape</name>
    <dbReference type="NCBI Taxonomy" id="29760"/>
    <lineage>
        <taxon>Eukaryota</taxon>
        <taxon>Viridiplantae</taxon>
        <taxon>Streptophyta</taxon>
        <taxon>Embryophyta</taxon>
        <taxon>Tracheophyta</taxon>
        <taxon>Spermatophyta</taxon>
        <taxon>Magnoliopsida</taxon>
        <taxon>eudicotyledons</taxon>
        <taxon>Gunneridae</taxon>
        <taxon>Pentapetalae</taxon>
        <taxon>rosids</taxon>
        <taxon>Vitales</taxon>
        <taxon>Vitaceae</taxon>
        <taxon>Viteae</taxon>
        <taxon>Vitis</taxon>
    </lineage>
</organism>
<feature type="compositionally biased region" description="Polar residues" evidence="9">
    <location>
        <begin position="500"/>
        <end position="512"/>
    </location>
</feature>
<reference evidence="11 12" key="1">
    <citation type="journal article" date="2018" name="PLoS Genet.">
        <title>Population sequencing reveals clonal diversity and ancestral inbreeding in the grapevine cultivar Chardonnay.</title>
        <authorList>
            <person name="Roach M.J."/>
            <person name="Johnson D.L."/>
            <person name="Bohlmann J."/>
            <person name="van Vuuren H.J."/>
            <person name="Jones S.J."/>
            <person name="Pretorius I.S."/>
            <person name="Schmidt S.A."/>
            <person name="Borneman A.R."/>
        </authorList>
    </citation>
    <scope>NUCLEOTIDE SEQUENCE [LARGE SCALE GENOMIC DNA]</scope>
    <source>
        <strain evidence="12">cv. Chardonnay</strain>
        <tissue evidence="11">Leaf</tissue>
    </source>
</reference>
<dbReference type="PANTHER" id="PTHR13140">
    <property type="entry name" value="MYOSIN"/>
    <property type="match status" value="1"/>
</dbReference>
<accession>A0A438EUJ2</accession>
<keyword evidence="4 7" id="KW-0518">Myosin</keyword>
<keyword evidence="6 7" id="KW-0009">Actin-binding</keyword>
<dbReference type="GO" id="GO:0003779">
    <property type="term" value="F:actin binding"/>
    <property type="evidence" value="ECO:0007669"/>
    <property type="project" value="UniProtKB-KW"/>
</dbReference>
<dbReference type="SUPFAM" id="SSF52540">
    <property type="entry name" value="P-loop containing nucleoside triphosphate hydrolases"/>
    <property type="match status" value="1"/>
</dbReference>
<comment type="caution">
    <text evidence="11">The sequence shown here is derived from an EMBL/GenBank/DDBJ whole genome shotgun (WGS) entry which is preliminary data.</text>
</comment>
<dbReference type="AlphaFoldDB" id="A0A438EUJ2"/>
<dbReference type="SMART" id="SM00242">
    <property type="entry name" value="MYSc"/>
    <property type="match status" value="1"/>
</dbReference>
<evidence type="ECO:0000256" key="4">
    <source>
        <dbReference type="ARBA" id="ARBA00023123"/>
    </source>
</evidence>
<dbReference type="Gene3D" id="1.20.58.530">
    <property type="match status" value="1"/>
</dbReference>
<dbReference type="GO" id="GO:0030048">
    <property type="term" value="P:actin filament-based movement"/>
    <property type="evidence" value="ECO:0007669"/>
    <property type="project" value="UniProtKB-ARBA"/>
</dbReference>
<evidence type="ECO:0000256" key="5">
    <source>
        <dbReference type="ARBA" id="ARBA00023175"/>
    </source>
</evidence>
<feature type="region of interest" description="Actin-binding" evidence="7">
    <location>
        <begin position="127"/>
        <end position="149"/>
    </location>
</feature>